<evidence type="ECO:0000313" key="2">
    <source>
        <dbReference type="Proteomes" id="UP000316304"/>
    </source>
</evidence>
<name>A0A5C6BRW5_9BACT</name>
<reference evidence="1 2" key="1">
    <citation type="submission" date="2019-02" db="EMBL/GenBank/DDBJ databases">
        <title>Deep-cultivation of Planctomycetes and their phenomic and genomic characterization uncovers novel biology.</title>
        <authorList>
            <person name="Wiegand S."/>
            <person name="Jogler M."/>
            <person name="Boedeker C."/>
            <person name="Pinto D."/>
            <person name="Vollmers J."/>
            <person name="Rivas-Marin E."/>
            <person name="Kohn T."/>
            <person name="Peeters S.H."/>
            <person name="Heuer A."/>
            <person name="Rast P."/>
            <person name="Oberbeckmann S."/>
            <person name="Bunk B."/>
            <person name="Jeske O."/>
            <person name="Meyerdierks A."/>
            <person name="Storesund J.E."/>
            <person name="Kallscheuer N."/>
            <person name="Luecker S."/>
            <person name="Lage O.M."/>
            <person name="Pohl T."/>
            <person name="Merkel B.J."/>
            <person name="Hornburger P."/>
            <person name="Mueller R.-W."/>
            <person name="Bruemmer F."/>
            <person name="Labrenz M."/>
            <person name="Spormann A.M."/>
            <person name="Op Den Camp H."/>
            <person name="Overmann J."/>
            <person name="Amann R."/>
            <person name="Jetten M.S.M."/>
            <person name="Mascher T."/>
            <person name="Medema M.H."/>
            <person name="Devos D.P."/>
            <person name="Kaster A.-K."/>
            <person name="Ovreas L."/>
            <person name="Rohde M."/>
            <person name="Galperin M.Y."/>
            <person name="Jogler C."/>
        </authorList>
    </citation>
    <scope>NUCLEOTIDE SEQUENCE [LARGE SCALE GENOMIC DNA]</scope>
    <source>
        <strain evidence="1 2">Pla52o</strain>
    </source>
</reference>
<evidence type="ECO:0000313" key="1">
    <source>
        <dbReference type="EMBL" id="TWU14990.1"/>
    </source>
</evidence>
<proteinExistence type="predicted"/>
<protein>
    <submittedName>
        <fullName evidence="1">Uncharacterized protein</fullName>
    </submittedName>
</protein>
<gene>
    <name evidence="1" type="ORF">Pla52o_55270</name>
</gene>
<dbReference type="AlphaFoldDB" id="A0A5C6BRW5"/>
<dbReference type="Proteomes" id="UP000316304">
    <property type="component" value="Unassembled WGS sequence"/>
</dbReference>
<sequence>MTFKLGPAQDAENRIKRDFSEFSRLWSEVREVWLDDRCRQFEQQHLSNLGPSLTRFSSALQECCEVIRRAEEALNDDRARSDRLE</sequence>
<accession>A0A5C6BRW5</accession>
<organism evidence="1 2">
    <name type="scientific">Novipirellula galeiformis</name>
    <dbReference type="NCBI Taxonomy" id="2528004"/>
    <lineage>
        <taxon>Bacteria</taxon>
        <taxon>Pseudomonadati</taxon>
        <taxon>Planctomycetota</taxon>
        <taxon>Planctomycetia</taxon>
        <taxon>Pirellulales</taxon>
        <taxon>Pirellulaceae</taxon>
        <taxon>Novipirellula</taxon>
    </lineage>
</organism>
<comment type="caution">
    <text evidence="1">The sequence shown here is derived from an EMBL/GenBank/DDBJ whole genome shotgun (WGS) entry which is preliminary data.</text>
</comment>
<dbReference type="EMBL" id="SJPT01000016">
    <property type="protein sequence ID" value="TWU14990.1"/>
    <property type="molecule type" value="Genomic_DNA"/>
</dbReference>
<keyword evidence="2" id="KW-1185">Reference proteome</keyword>